<evidence type="ECO:0000313" key="4">
    <source>
        <dbReference type="Proteomes" id="UP001642484"/>
    </source>
</evidence>
<dbReference type="Proteomes" id="UP001642484">
    <property type="component" value="Unassembled WGS sequence"/>
</dbReference>
<evidence type="ECO:0000313" key="3">
    <source>
        <dbReference type="EMBL" id="CAK9068975.1"/>
    </source>
</evidence>
<reference evidence="3 4" key="1">
    <citation type="submission" date="2024-02" db="EMBL/GenBank/DDBJ databases">
        <authorList>
            <person name="Chen Y."/>
            <person name="Shah S."/>
            <person name="Dougan E. K."/>
            <person name="Thang M."/>
            <person name="Chan C."/>
        </authorList>
    </citation>
    <scope>NUCLEOTIDE SEQUENCE [LARGE SCALE GENOMIC DNA]</scope>
</reference>
<comment type="caution">
    <text evidence="3">The sequence shown here is derived from an EMBL/GenBank/DDBJ whole genome shotgun (WGS) entry which is preliminary data.</text>
</comment>
<protein>
    <recommendedName>
        <fullName evidence="5">Pentatricopeptide repeat-containing protein, chloroplastic</fullName>
    </recommendedName>
</protein>
<feature type="compositionally biased region" description="Polar residues" evidence="2">
    <location>
        <begin position="561"/>
        <end position="576"/>
    </location>
</feature>
<dbReference type="PANTHER" id="PTHR47938">
    <property type="entry name" value="RESPIRATORY COMPLEX I CHAPERONE (CIA84), PUTATIVE (AFU_ORTHOLOGUE AFUA_2G06020)-RELATED"/>
    <property type="match status" value="1"/>
</dbReference>
<dbReference type="PROSITE" id="PS51375">
    <property type="entry name" value="PPR"/>
    <property type="match status" value="1"/>
</dbReference>
<evidence type="ECO:0008006" key="5">
    <source>
        <dbReference type="Google" id="ProtNLM"/>
    </source>
</evidence>
<sequence length="590" mass="64613">MAARRRHAEEPCSQLCGVDLLKNLRQRSLQVNLVEANQVLGQLDWREALEALQSMRRLAWRPTVRSFGAAVARVGAALGAGASTGAWRRGLTLLGEMQVLQVESNTICTNASMKALGRARWAQAAETLREMPWKWLQPSDVTFSSLVSSVSWRRAVRLSRANTISYNASISACEKDGAWEAATTLLAKMEASLVRVDRVSFNALQSALGSVAQWRAAIDLGSGGLRQDAITLGTLLAGCKEGHQWPLAAQLLFTADWSLPRRCYNACLSVYEHCCFWKDALVLYRHLCLAVGADEVSLNALSSAFASAGLWARAWALLRTMPEIRHVPDEISYNTAMDACKTGGRWLVAFFQLASCSNSHAPGVISYNSALHNLHSATAWNLCWALLQEMCCSRVAPSVVTLNTGLALHERQPHAWPKAVWMLFSMSRYSCRQDSISYAVSTPWCRSRQLLEHAQSKTLTPSPAALGAMVSSMPLVLWRQSLYFYHHVRGAATMLSRLRACDAVAAAHAANGAAAPLRALPEMLEGVAGAMQELRKKRLDLWSAGDLGMELELELFQTNLGQTPTKGSKGQASQRKSFGMQGIDQTGMPP</sequence>
<dbReference type="InterPro" id="IPR002885">
    <property type="entry name" value="PPR_rpt"/>
</dbReference>
<name>A0ABP0P2P8_9DINO</name>
<organism evidence="3 4">
    <name type="scientific">Durusdinium trenchii</name>
    <dbReference type="NCBI Taxonomy" id="1381693"/>
    <lineage>
        <taxon>Eukaryota</taxon>
        <taxon>Sar</taxon>
        <taxon>Alveolata</taxon>
        <taxon>Dinophyceae</taxon>
        <taxon>Suessiales</taxon>
        <taxon>Symbiodiniaceae</taxon>
        <taxon>Durusdinium</taxon>
    </lineage>
</organism>
<dbReference type="InterPro" id="IPR011990">
    <property type="entry name" value="TPR-like_helical_dom_sf"/>
</dbReference>
<proteinExistence type="predicted"/>
<gene>
    <name evidence="3" type="ORF">CCMP2556_LOCUS33899</name>
</gene>
<feature type="repeat" description="PPR" evidence="1">
    <location>
        <begin position="294"/>
        <end position="328"/>
    </location>
</feature>
<dbReference type="Gene3D" id="1.25.40.10">
    <property type="entry name" value="Tetratricopeptide repeat domain"/>
    <property type="match status" value="4"/>
</dbReference>
<evidence type="ECO:0000256" key="1">
    <source>
        <dbReference type="PROSITE-ProRule" id="PRU00708"/>
    </source>
</evidence>
<dbReference type="PANTHER" id="PTHR47938:SF35">
    <property type="entry name" value="PENTATRICOPEPTIDE REPEAT-CONTAINING PROTEIN 4, MITOCHONDRIAL-RELATED"/>
    <property type="match status" value="1"/>
</dbReference>
<evidence type="ECO:0000256" key="2">
    <source>
        <dbReference type="SAM" id="MobiDB-lite"/>
    </source>
</evidence>
<dbReference type="EMBL" id="CAXAMN010022384">
    <property type="protein sequence ID" value="CAK9068975.1"/>
    <property type="molecule type" value="Genomic_DNA"/>
</dbReference>
<keyword evidence="4" id="KW-1185">Reference proteome</keyword>
<feature type="region of interest" description="Disordered" evidence="2">
    <location>
        <begin position="561"/>
        <end position="590"/>
    </location>
</feature>
<accession>A0ABP0P2P8</accession>